<dbReference type="GO" id="GO:0010628">
    <property type="term" value="P:positive regulation of gene expression"/>
    <property type="evidence" value="ECO:0007669"/>
    <property type="project" value="UniProtKB-ARBA"/>
</dbReference>
<dbReference type="GO" id="GO:0007602">
    <property type="term" value="P:phototransduction"/>
    <property type="evidence" value="ECO:0007669"/>
    <property type="project" value="UniProtKB-ARBA"/>
</dbReference>
<evidence type="ECO:0000256" key="7">
    <source>
        <dbReference type="PIRSR" id="PIRSR623088-2"/>
    </source>
</evidence>
<dbReference type="PROSITE" id="PS51845">
    <property type="entry name" value="PDEASE_I_2"/>
    <property type="match status" value="1"/>
</dbReference>
<evidence type="ECO:0000256" key="8">
    <source>
        <dbReference type="PIRSR" id="PIRSR623088-3"/>
    </source>
</evidence>
<gene>
    <name evidence="12" type="ORF">MSPICULIGERA_LOCUS19248</name>
</gene>
<feature type="binding site" evidence="7">
    <location>
        <position position="526"/>
    </location>
    <ligand>
        <name>AMP</name>
        <dbReference type="ChEBI" id="CHEBI:456215"/>
    </ligand>
</feature>
<dbReference type="SUPFAM" id="SSF109604">
    <property type="entry name" value="HD-domain/PDEase-like"/>
    <property type="match status" value="1"/>
</dbReference>
<dbReference type="GO" id="GO:0046872">
    <property type="term" value="F:metal ion binding"/>
    <property type="evidence" value="ECO:0007669"/>
    <property type="project" value="UniProtKB-KW"/>
</dbReference>
<evidence type="ECO:0000256" key="9">
    <source>
        <dbReference type="RuleBase" id="RU363067"/>
    </source>
</evidence>
<evidence type="ECO:0000313" key="12">
    <source>
        <dbReference type="EMBL" id="CAJ0581079.1"/>
    </source>
</evidence>
<dbReference type="InterPro" id="IPR002073">
    <property type="entry name" value="PDEase_catalytic_dom"/>
</dbReference>
<evidence type="ECO:0000256" key="2">
    <source>
        <dbReference type="ARBA" id="ARBA00007648"/>
    </source>
</evidence>
<keyword evidence="4 8" id="KW-0479">Metal-binding</keyword>
<evidence type="ECO:0000256" key="10">
    <source>
        <dbReference type="SAM" id="MobiDB-lite"/>
    </source>
</evidence>
<dbReference type="SMART" id="SM00065">
    <property type="entry name" value="GAF"/>
    <property type="match status" value="1"/>
</dbReference>
<dbReference type="GO" id="GO:0010446">
    <property type="term" value="P:response to alkaline pH"/>
    <property type="evidence" value="ECO:0007669"/>
    <property type="project" value="UniProtKB-ARBA"/>
</dbReference>
<feature type="binding site" evidence="8">
    <location>
        <position position="475"/>
    </location>
    <ligand>
        <name>Zn(2+)</name>
        <dbReference type="ChEBI" id="CHEBI:29105"/>
        <label>1</label>
    </ligand>
</feature>
<dbReference type="GO" id="GO:0010754">
    <property type="term" value="P:negative regulation of cGMP-mediated signaling"/>
    <property type="evidence" value="ECO:0007669"/>
    <property type="project" value="UniProtKB-ARBA"/>
</dbReference>
<feature type="binding site" evidence="8">
    <location>
        <position position="364"/>
    </location>
    <ligand>
        <name>Zn(2+)</name>
        <dbReference type="ChEBI" id="CHEBI:29105"/>
        <label>1</label>
    </ligand>
</feature>
<dbReference type="Gene3D" id="1.10.1300.10">
    <property type="entry name" value="3'5'-cyclic nucleotide phosphodiesterase, catalytic domain"/>
    <property type="match status" value="1"/>
</dbReference>
<dbReference type="SMART" id="SM00471">
    <property type="entry name" value="HDc"/>
    <property type="match status" value="1"/>
</dbReference>
<feature type="binding site" evidence="8">
    <location>
        <position position="364"/>
    </location>
    <ligand>
        <name>Zn(2+)</name>
        <dbReference type="ChEBI" id="CHEBI:29105"/>
        <label>2</label>
    </ligand>
</feature>
<dbReference type="Pfam" id="PF01590">
    <property type="entry name" value="GAF"/>
    <property type="match status" value="1"/>
</dbReference>
<evidence type="ECO:0000256" key="6">
    <source>
        <dbReference type="PIRSR" id="PIRSR623088-1"/>
    </source>
</evidence>
<dbReference type="GO" id="GO:0006935">
    <property type="term" value="P:chemotaxis"/>
    <property type="evidence" value="ECO:0007669"/>
    <property type="project" value="UniProtKB-ARBA"/>
</dbReference>
<comment type="similarity">
    <text evidence="2 9">Belongs to the cyclic nucleotide phosphodiesterase family.</text>
</comment>
<proteinExistence type="inferred from homology"/>
<accession>A0AA36D778</accession>
<dbReference type="InterPro" id="IPR036971">
    <property type="entry name" value="PDEase_catalytic_dom_sf"/>
</dbReference>
<dbReference type="Gene3D" id="3.30.450.40">
    <property type="match status" value="1"/>
</dbReference>
<dbReference type="EMBL" id="CATQJA010002662">
    <property type="protein sequence ID" value="CAJ0581079.1"/>
    <property type="molecule type" value="Genomic_DNA"/>
</dbReference>
<dbReference type="PANTHER" id="PTHR11347">
    <property type="entry name" value="CYCLIC NUCLEOTIDE PHOSPHODIESTERASE"/>
    <property type="match status" value="1"/>
</dbReference>
<evidence type="ECO:0000313" key="13">
    <source>
        <dbReference type="Proteomes" id="UP001177023"/>
    </source>
</evidence>
<evidence type="ECO:0000259" key="11">
    <source>
        <dbReference type="PROSITE" id="PS51845"/>
    </source>
</evidence>
<dbReference type="GO" id="GO:0004114">
    <property type="term" value="F:3',5'-cyclic-nucleotide phosphodiesterase activity"/>
    <property type="evidence" value="ECO:0007669"/>
    <property type="project" value="UniProtKB-EC"/>
</dbReference>
<comment type="catalytic activity">
    <reaction evidence="1">
        <text>a nucleoside 3',5'-cyclic phosphate + H2O = a nucleoside 5'-phosphate + H(+)</text>
        <dbReference type="Rhea" id="RHEA:14653"/>
        <dbReference type="ChEBI" id="CHEBI:15377"/>
        <dbReference type="ChEBI" id="CHEBI:15378"/>
        <dbReference type="ChEBI" id="CHEBI:57867"/>
        <dbReference type="ChEBI" id="CHEBI:58464"/>
        <dbReference type="EC" id="3.1.4.17"/>
    </reaction>
</comment>
<keyword evidence="5 9" id="KW-0378">Hydrolase</keyword>
<dbReference type="InterPro" id="IPR023088">
    <property type="entry name" value="PDEase"/>
</dbReference>
<feature type="region of interest" description="Disordered" evidence="10">
    <location>
        <begin position="25"/>
        <end position="47"/>
    </location>
</feature>
<organism evidence="12 13">
    <name type="scientific">Mesorhabditis spiculigera</name>
    <dbReference type="NCBI Taxonomy" id="96644"/>
    <lineage>
        <taxon>Eukaryota</taxon>
        <taxon>Metazoa</taxon>
        <taxon>Ecdysozoa</taxon>
        <taxon>Nematoda</taxon>
        <taxon>Chromadorea</taxon>
        <taxon>Rhabditida</taxon>
        <taxon>Rhabditina</taxon>
        <taxon>Rhabditomorpha</taxon>
        <taxon>Rhabditoidea</taxon>
        <taxon>Rhabditidae</taxon>
        <taxon>Mesorhabditinae</taxon>
        <taxon>Mesorhabditis</taxon>
    </lineage>
</organism>
<sequence>MQPTLPGLTTEPVFRKSSHPAKFLNNNNNAACYENDPPPRKASKDDLAVPSERLQPRTCAPQVFHRLLGQSEDMNNLVRSITEEAKSLLHAEACCLFLIDAEHNQLIAEIIDKQDDLEELRLPMDQGIAGRVATTGVTMNVKNVTRCPFFLPSVDELTGIRPRHILCVPIRDNSGAFVGVAELCNKIGRPTGFTRQDETVARTFAVYAATCISHCLLYQKVQEAQRRSHMAAELLVQSSHLLVSIDEVNTLAKKQIAPPITYHPMFNQFNFTPRIIGHTETYVRASLSMFDELGFIKRYCIRRDRLAHFLLRISRGYREVPYHNWSHAFSVAHFCYLLLRTNSVRNSLNELEQLSLLIACLCHDIDHRGTNNNFQIKSQTPLAQLYSSEGSVLERHHYAQTVSLLGITDCNILEHLPKEQYQQVLSHIRDIILATDIVAHLSKVDRIRRMIADGFNGHCQEDHYLFLCLLMTASDLSDQSKEFHYSKMIAESVYCEFFSQGDLEKQMGDPPVEMMDRERAFVPQLQIDFLDNVAMPVYEMLSRAVPETGTTYAGIVDTRKHWGALHELLRTRDEPVSGLAFLRDGQLEREVVQKVTGKDPGPITQEEQPQASGLDQLDGAEQSP</sequence>
<evidence type="ECO:0000256" key="4">
    <source>
        <dbReference type="ARBA" id="ARBA00022723"/>
    </source>
</evidence>
<feature type="region of interest" description="Disordered" evidence="10">
    <location>
        <begin position="593"/>
        <end position="624"/>
    </location>
</feature>
<dbReference type="FunFam" id="1.10.1300.10:FF:000003">
    <property type="entry name" value="Phosphodiesterase"/>
    <property type="match status" value="1"/>
</dbReference>
<feature type="domain" description="PDEase" evidence="11">
    <location>
        <begin position="244"/>
        <end position="569"/>
    </location>
</feature>
<dbReference type="GO" id="GO:0042542">
    <property type="term" value="P:response to hydrogen peroxide"/>
    <property type="evidence" value="ECO:0007669"/>
    <property type="project" value="UniProtKB-ARBA"/>
</dbReference>
<feature type="non-terminal residue" evidence="12">
    <location>
        <position position="624"/>
    </location>
</feature>
<name>A0AA36D778_9BILA</name>
<dbReference type="GO" id="GO:0008340">
    <property type="term" value="P:determination of adult lifespan"/>
    <property type="evidence" value="ECO:0007669"/>
    <property type="project" value="UniProtKB-ARBA"/>
</dbReference>
<feature type="binding site" evidence="8">
    <location>
        <position position="327"/>
    </location>
    <ligand>
        <name>Zn(2+)</name>
        <dbReference type="ChEBI" id="CHEBI:29105"/>
        <label>1</label>
    </ligand>
</feature>
<dbReference type="PRINTS" id="PR00387">
    <property type="entry name" value="PDIESTERASE1"/>
</dbReference>
<reference evidence="12" key="1">
    <citation type="submission" date="2023-06" db="EMBL/GenBank/DDBJ databases">
        <authorList>
            <person name="Delattre M."/>
        </authorList>
    </citation>
    <scope>NUCLEOTIDE SEQUENCE</scope>
    <source>
        <strain evidence="12">AF72</strain>
    </source>
</reference>
<evidence type="ECO:0000256" key="5">
    <source>
        <dbReference type="ARBA" id="ARBA00022801"/>
    </source>
</evidence>
<evidence type="ECO:0000256" key="1">
    <source>
        <dbReference type="ARBA" id="ARBA00001073"/>
    </source>
</evidence>
<dbReference type="GO" id="GO:0007635">
    <property type="term" value="P:chemosensory behavior"/>
    <property type="evidence" value="ECO:0007669"/>
    <property type="project" value="UniProtKB-ARBA"/>
</dbReference>
<dbReference type="PROSITE" id="PS00126">
    <property type="entry name" value="PDEASE_I_1"/>
    <property type="match status" value="1"/>
</dbReference>
<keyword evidence="13" id="KW-1185">Reference proteome</keyword>
<feature type="active site" description="Proton donor" evidence="6">
    <location>
        <position position="323"/>
    </location>
</feature>
<dbReference type="AlphaFoldDB" id="A0AA36D778"/>
<evidence type="ECO:0000256" key="3">
    <source>
        <dbReference type="ARBA" id="ARBA00022535"/>
    </source>
</evidence>
<feature type="binding site" evidence="7">
    <location>
        <position position="364"/>
    </location>
    <ligand>
        <name>AMP</name>
        <dbReference type="ChEBI" id="CHEBI:456215"/>
    </ligand>
</feature>
<dbReference type="InterPro" id="IPR023174">
    <property type="entry name" value="PDEase_CS"/>
</dbReference>
<dbReference type="InterPro" id="IPR029016">
    <property type="entry name" value="GAF-like_dom_sf"/>
</dbReference>
<feature type="binding site" evidence="8">
    <location>
        <position position="363"/>
    </location>
    <ligand>
        <name>Zn(2+)</name>
        <dbReference type="ChEBI" id="CHEBI:29105"/>
        <label>1</label>
    </ligand>
</feature>
<dbReference type="InterPro" id="IPR003607">
    <property type="entry name" value="HD/PDEase_dom"/>
</dbReference>
<comment type="cofactor">
    <cofactor evidence="9">
        <name>a divalent metal cation</name>
        <dbReference type="ChEBI" id="CHEBI:60240"/>
    </cofactor>
    <text evidence="9">Binds 2 divalent metal cations per subunit. Site 1 may preferentially bind zinc ions, while site 2 has a preference for magnesium and/or manganese ions.</text>
</comment>
<dbReference type="Pfam" id="PF00233">
    <property type="entry name" value="PDEase_I"/>
    <property type="match status" value="1"/>
</dbReference>
<dbReference type="EC" id="3.1.4.-" evidence="9"/>
<dbReference type="SUPFAM" id="SSF55781">
    <property type="entry name" value="GAF domain-like"/>
    <property type="match status" value="1"/>
</dbReference>
<protein>
    <recommendedName>
        <fullName evidence="9">Phosphodiesterase</fullName>
        <ecNumber evidence="9">3.1.4.-</ecNumber>
    </recommendedName>
</protein>
<feature type="binding site" evidence="7">
    <location>
        <position position="475"/>
    </location>
    <ligand>
        <name>AMP</name>
        <dbReference type="ChEBI" id="CHEBI:456215"/>
    </ligand>
</feature>
<dbReference type="InterPro" id="IPR003018">
    <property type="entry name" value="GAF"/>
</dbReference>
<dbReference type="Proteomes" id="UP001177023">
    <property type="component" value="Unassembled WGS sequence"/>
</dbReference>
<feature type="binding site" evidence="7">
    <location>
        <begin position="323"/>
        <end position="327"/>
    </location>
    <ligand>
        <name>AMP</name>
        <dbReference type="ChEBI" id="CHEBI:456215"/>
    </ligand>
</feature>
<keyword evidence="3" id="KW-0140">cGMP</keyword>
<feature type="compositionally biased region" description="Basic and acidic residues" evidence="10">
    <location>
        <begin position="37"/>
        <end position="47"/>
    </location>
</feature>
<dbReference type="CDD" id="cd00077">
    <property type="entry name" value="HDc"/>
    <property type="match status" value="1"/>
</dbReference>
<comment type="caution">
    <text evidence="12">The sequence shown here is derived from an EMBL/GenBank/DDBJ whole genome shotgun (WGS) entry which is preliminary data.</text>
</comment>